<dbReference type="InterPro" id="IPR047817">
    <property type="entry name" value="ABC2_TM_bact-type"/>
</dbReference>
<dbReference type="EMBL" id="CP066065">
    <property type="protein sequence ID" value="QQC44664.1"/>
    <property type="molecule type" value="Genomic_DNA"/>
</dbReference>
<dbReference type="GO" id="GO:0140359">
    <property type="term" value="F:ABC-type transporter activity"/>
    <property type="evidence" value="ECO:0007669"/>
    <property type="project" value="InterPro"/>
</dbReference>
<keyword evidence="12" id="KW-1185">Reference proteome</keyword>
<feature type="transmembrane region" description="Helical" evidence="9">
    <location>
        <begin position="113"/>
        <end position="134"/>
    </location>
</feature>
<keyword evidence="5" id="KW-0997">Cell inner membrane</keyword>
<feature type="transmembrane region" description="Helical" evidence="9">
    <location>
        <begin position="282"/>
        <end position="301"/>
    </location>
</feature>
<keyword evidence="7 9" id="KW-1133">Transmembrane helix</keyword>
<reference evidence="11 12" key="1">
    <citation type="submission" date="2020-12" db="EMBL/GenBank/DDBJ databases">
        <title>FDA dAtabase for Regulatory Grade micrObial Sequences (FDA-ARGOS): Supporting development and validation of Infectious Disease Dx tests.</title>
        <authorList>
            <person name="Sproer C."/>
            <person name="Gronow S."/>
            <person name="Severitt S."/>
            <person name="Schroder I."/>
            <person name="Tallon L."/>
            <person name="Sadzewicz L."/>
            <person name="Zhao X."/>
            <person name="Boylan J."/>
            <person name="Ott S."/>
            <person name="Bowen H."/>
            <person name="Vavikolanu K."/>
            <person name="Mehta A."/>
            <person name="Aluvathingal J."/>
            <person name="Nadendla S."/>
            <person name="Lowell S."/>
            <person name="Myers T."/>
            <person name="Yan Y."/>
            <person name="Sichtig H."/>
        </authorList>
    </citation>
    <scope>NUCLEOTIDE SEQUENCE [LARGE SCALE GENOMIC DNA]</scope>
    <source>
        <strain evidence="11 12">FDAARGOS_985</strain>
    </source>
</reference>
<keyword evidence="6 9" id="KW-0812">Transmembrane</keyword>
<comment type="subcellular location">
    <subcellularLocation>
        <location evidence="1">Cell inner membrane</location>
        <topology evidence="1">Multi-pass membrane protein</topology>
    </subcellularLocation>
    <subcellularLocation>
        <location evidence="9">Cell membrane</location>
        <topology evidence="9">Multi-pass membrane protein</topology>
    </subcellularLocation>
</comment>
<evidence type="ECO:0000256" key="8">
    <source>
        <dbReference type="ARBA" id="ARBA00023136"/>
    </source>
</evidence>
<evidence type="ECO:0000259" key="10">
    <source>
        <dbReference type="PROSITE" id="PS51012"/>
    </source>
</evidence>
<evidence type="ECO:0000256" key="7">
    <source>
        <dbReference type="ARBA" id="ARBA00022989"/>
    </source>
</evidence>
<evidence type="ECO:0000256" key="1">
    <source>
        <dbReference type="ARBA" id="ARBA00004429"/>
    </source>
</evidence>
<feature type="transmembrane region" description="Helical" evidence="9">
    <location>
        <begin position="181"/>
        <end position="206"/>
    </location>
</feature>
<evidence type="ECO:0000256" key="5">
    <source>
        <dbReference type="ARBA" id="ARBA00022519"/>
    </source>
</evidence>
<evidence type="ECO:0000313" key="12">
    <source>
        <dbReference type="Proteomes" id="UP000595220"/>
    </source>
</evidence>
<evidence type="ECO:0000256" key="2">
    <source>
        <dbReference type="ARBA" id="ARBA00007783"/>
    </source>
</evidence>
<gene>
    <name evidence="11" type="ORF">I6H42_01180</name>
</gene>
<dbReference type="GO" id="GO:0005886">
    <property type="term" value="C:plasma membrane"/>
    <property type="evidence" value="ECO:0007669"/>
    <property type="project" value="UniProtKB-SubCell"/>
</dbReference>
<proteinExistence type="inferred from homology"/>
<comment type="caution">
    <text evidence="9">Lacks conserved residue(s) required for the propagation of feature annotation.</text>
</comment>
<keyword evidence="8 9" id="KW-0472">Membrane</keyword>
<accession>A0AAQ0BWR8</accession>
<evidence type="ECO:0000313" key="11">
    <source>
        <dbReference type="EMBL" id="QQC44664.1"/>
    </source>
</evidence>
<evidence type="ECO:0000256" key="6">
    <source>
        <dbReference type="ARBA" id="ARBA00022692"/>
    </source>
</evidence>
<evidence type="ECO:0000256" key="3">
    <source>
        <dbReference type="ARBA" id="ARBA00022448"/>
    </source>
</evidence>
<evidence type="ECO:0000256" key="9">
    <source>
        <dbReference type="RuleBase" id="RU361157"/>
    </source>
</evidence>
<dbReference type="Proteomes" id="UP000595220">
    <property type="component" value="Chromosome"/>
</dbReference>
<keyword evidence="3 9" id="KW-0813">Transport</keyword>
<dbReference type="Pfam" id="PF01061">
    <property type="entry name" value="ABC2_membrane"/>
    <property type="match status" value="1"/>
</dbReference>
<dbReference type="PROSITE" id="PS51012">
    <property type="entry name" value="ABC_TM2"/>
    <property type="match status" value="1"/>
</dbReference>
<feature type="transmembrane region" description="Helical" evidence="9">
    <location>
        <begin position="213"/>
        <end position="232"/>
    </location>
</feature>
<protein>
    <recommendedName>
        <fullName evidence="9">Transport permease protein</fullName>
    </recommendedName>
</protein>
<feature type="domain" description="ABC transmembrane type-2" evidence="10">
    <location>
        <begin position="69"/>
        <end position="303"/>
    </location>
</feature>
<keyword evidence="4 9" id="KW-1003">Cell membrane</keyword>
<dbReference type="PANTHER" id="PTHR30413">
    <property type="entry name" value="INNER MEMBRANE TRANSPORT PERMEASE"/>
    <property type="match status" value="1"/>
</dbReference>
<comment type="similarity">
    <text evidence="2 9">Belongs to the ABC-2 integral membrane protein family.</text>
</comment>
<dbReference type="AlphaFoldDB" id="A0AAQ0BWR8"/>
<name>A0AAQ0BWR8_9ACTO</name>
<dbReference type="InterPro" id="IPR013525">
    <property type="entry name" value="ABC2_TM"/>
</dbReference>
<sequence length="311" mass="34137">MTETTPQSPSSPLEVRVARIEGEPLRELGDKRGLWAGTKRAFVDIWHRRELLRLLINRELKARYKDSNLGFVWSMFKPLSQLLIYFIVIGQFLGASRGIPSFAIFVFTGLTAWGFFLEAVTGGTGSIVANSGLIKKVYLPREIFPLSTLGTAAVNSAIQLVVLLVAIGVTGAVPSVSQLAYLPLSLIVLVLYATLCALALSALNVYMRDIQHLIEVITFLAFWASPIVYSYSYVQRALATSYPIVHEAYLANPITLAILGFQRSLWAAGADQPCPTHLMTRLALAAVIGLVLIFGAHRVFARLEGNFAQEL</sequence>
<dbReference type="PANTHER" id="PTHR30413:SF8">
    <property type="entry name" value="TRANSPORT PERMEASE PROTEIN"/>
    <property type="match status" value="1"/>
</dbReference>
<organism evidence="11 12">
    <name type="scientific">Schaalia meyeri</name>
    <dbReference type="NCBI Taxonomy" id="52773"/>
    <lineage>
        <taxon>Bacteria</taxon>
        <taxon>Bacillati</taxon>
        <taxon>Actinomycetota</taxon>
        <taxon>Actinomycetes</taxon>
        <taxon>Actinomycetales</taxon>
        <taxon>Actinomycetaceae</taxon>
        <taxon>Schaalia</taxon>
    </lineage>
</organism>
<evidence type="ECO:0000256" key="4">
    <source>
        <dbReference type="ARBA" id="ARBA00022475"/>
    </source>
</evidence>
<feature type="transmembrane region" description="Helical" evidence="9">
    <location>
        <begin position="146"/>
        <end position="169"/>
    </location>
</feature>
<dbReference type="GO" id="GO:0015920">
    <property type="term" value="P:lipopolysaccharide transport"/>
    <property type="evidence" value="ECO:0007669"/>
    <property type="project" value="TreeGrafter"/>
</dbReference>